<proteinExistence type="inferred from homology"/>
<feature type="binding site" evidence="13">
    <location>
        <position position="698"/>
    </location>
    <ligand>
        <name>Mg(2+)</name>
        <dbReference type="ChEBI" id="CHEBI:18420"/>
        <label>1</label>
    </ligand>
</feature>
<dbReference type="InterPro" id="IPR004808">
    <property type="entry name" value="AP_endonuc_1"/>
</dbReference>
<reference evidence="17" key="1">
    <citation type="submission" date="2020-05" db="UniProtKB">
        <authorList>
            <consortium name="EnsemblMetazoa"/>
        </authorList>
    </citation>
    <scope>IDENTIFICATION</scope>
    <source>
        <strain evidence="17">Aabys</strain>
    </source>
</reference>
<comment type="subcellular location">
    <subcellularLocation>
        <location evidence="3">Nucleus</location>
    </subcellularLocation>
</comment>
<feature type="binding site" evidence="13">
    <location>
        <position position="585"/>
    </location>
    <ligand>
        <name>Mg(2+)</name>
        <dbReference type="ChEBI" id="CHEBI:18420"/>
        <label>1</label>
    </ligand>
</feature>
<dbReference type="PROSITE" id="PS51435">
    <property type="entry name" value="AP_NUCLEASE_F1_4"/>
    <property type="match status" value="1"/>
</dbReference>
<keyword evidence="7" id="KW-0227">DNA damage</keyword>
<feature type="compositionally biased region" description="Basic and acidic residues" evidence="15">
    <location>
        <begin position="116"/>
        <end position="125"/>
    </location>
</feature>
<feature type="binding site" evidence="13">
    <location>
        <position position="696"/>
    </location>
    <ligand>
        <name>Mg(2+)</name>
        <dbReference type="ChEBI" id="CHEBI:18420"/>
        <label>1</label>
    </ligand>
</feature>
<feature type="compositionally biased region" description="Basic and acidic residues" evidence="15">
    <location>
        <begin position="238"/>
        <end position="253"/>
    </location>
</feature>
<feature type="site" description="Transition state stabilizer" evidence="14">
    <location>
        <position position="698"/>
    </location>
</feature>
<gene>
    <name evidence="17" type="primary">101900317</name>
</gene>
<dbReference type="SUPFAM" id="SSF56219">
    <property type="entry name" value="DNase I-like"/>
    <property type="match status" value="1"/>
</dbReference>
<keyword evidence="11" id="KW-0539">Nucleus</keyword>
<feature type="compositionally biased region" description="Basic and acidic residues" evidence="15">
    <location>
        <begin position="301"/>
        <end position="317"/>
    </location>
</feature>
<comment type="cofactor">
    <cofactor evidence="13">
        <name>Mg(2+)</name>
        <dbReference type="ChEBI" id="CHEBI:18420"/>
    </cofactor>
    <cofactor evidence="13">
        <name>Mn(2+)</name>
        <dbReference type="ChEBI" id="CHEBI:29035"/>
    </cofactor>
    <text evidence="13">Probably binds two magnesium or manganese ions per subunit.</text>
</comment>
<evidence type="ECO:0000256" key="4">
    <source>
        <dbReference type="ARBA" id="ARBA00007092"/>
    </source>
</evidence>
<dbReference type="NCBIfam" id="TIGR00195">
    <property type="entry name" value="exoDNase_III"/>
    <property type="match status" value="1"/>
</dbReference>
<keyword evidence="8" id="KW-0378">Hydrolase</keyword>
<feature type="compositionally biased region" description="Low complexity" evidence="15">
    <location>
        <begin position="414"/>
        <end position="426"/>
    </location>
</feature>
<evidence type="ECO:0000256" key="15">
    <source>
        <dbReference type="SAM" id="MobiDB-lite"/>
    </source>
</evidence>
<feature type="active site" description="Proton donor/acceptor" evidence="12">
    <location>
        <position position="696"/>
    </location>
</feature>
<dbReference type="PROSITE" id="PS00727">
    <property type="entry name" value="AP_NUCLEASE_F1_2"/>
    <property type="match status" value="1"/>
</dbReference>
<evidence type="ECO:0000256" key="7">
    <source>
        <dbReference type="ARBA" id="ARBA00022763"/>
    </source>
</evidence>
<feature type="binding site" evidence="13">
    <location>
        <position position="793"/>
    </location>
    <ligand>
        <name>Mg(2+)</name>
        <dbReference type="ChEBI" id="CHEBI:18420"/>
        <label>1</label>
    </ligand>
</feature>
<evidence type="ECO:0000313" key="17">
    <source>
        <dbReference type="EnsemblMetazoa" id="MDOA009005-PB"/>
    </source>
</evidence>
<evidence type="ECO:0000256" key="12">
    <source>
        <dbReference type="PIRSR" id="PIRSR604808-1"/>
    </source>
</evidence>
<dbReference type="PANTHER" id="PTHR22748:SF6">
    <property type="entry name" value="DNA-(APURINIC OR APYRIMIDINIC SITE) ENDONUCLEASE"/>
    <property type="match status" value="1"/>
</dbReference>
<dbReference type="InterPro" id="IPR005135">
    <property type="entry name" value="Endo/exonuclease/phosphatase"/>
</dbReference>
<dbReference type="InterPro" id="IPR020847">
    <property type="entry name" value="AP_endonuclease_F1_BS"/>
</dbReference>
<feature type="compositionally biased region" description="Basic residues" evidence="15">
    <location>
        <begin position="152"/>
        <end position="161"/>
    </location>
</feature>
<name>A0A1I8MVZ0_MUSDO</name>
<accession>A0A1I8MVZ0</accession>
<dbReference type="AlphaFoldDB" id="A0A1I8MVZ0"/>
<keyword evidence="10" id="KW-0234">DNA repair</keyword>
<evidence type="ECO:0000256" key="2">
    <source>
        <dbReference type="ARBA" id="ARBA00001936"/>
    </source>
</evidence>
<keyword evidence="9 13" id="KW-0460">Magnesium</keyword>
<dbReference type="Gene3D" id="3.60.10.10">
    <property type="entry name" value="Endonuclease/exonuclease/phosphatase"/>
    <property type="match status" value="1"/>
</dbReference>
<feature type="compositionally biased region" description="Basic and acidic residues" evidence="15">
    <location>
        <begin position="31"/>
        <end position="41"/>
    </location>
</feature>
<dbReference type="CDD" id="cd09087">
    <property type="entry name" value="Ape1-like_AP-endo"/>
    <property type="match status" value="1"/>
</dbReference>
<evidence type="ECO:0000256" key="5">
    <source>
        <dbReference type="ARBA" id="ARBA00012115"/>
    </source>
</evidence>
<feature type="binding site" evidence="13">
    <location>
        <position position="794"/>
    </location>
    <ligand>
        <name>Mg(2+)</name>
        <dbReference type="ChEBI" id="CHEBI:18420"/>
        <label>1</label>
    </ligand>
</feature>
<evidence type="ECO:0000256" key="10">
    <source>
        <dbReference type="ARBA" id="ARBA00023204"/>
    </source>
</evidence>
<dbReference type="InterPro" id="IPR036691">
    <property type="entry name" value="Endo/exonu/phosph_ase_sf"/>
</dbReference>
<dbReference type="GO" id="GO:0006284">
    <property type="term" value="P:base-excision repair"/>
    <property type="evidence" value="ECO:0007669"/>
    <property type="project" value="TreeGrafter"/>
</dbReference>
<comment type="similarity">
    <text evidence="4">Belongs to the DNA repair enzymes AP/ExoA family.</text>
</comment>
<evidence type="ECO:0000256" key="11">
    <source>
        <dbReference type="ARBA" id="ARBA00023242"/>
    </source>
</evidence>
<feature type="site" description="Important for catalytic activity" evidence="14">
    <location>
        <position position="768"/>
    </location>
</feature>
<dbReference type="OrthoDB" id="498125at2759"/>
<dbReference type="GO" id="GO:0008081">
    <property type="term" value="F:phosphoric diester hydrolase activity"/>
    <property type="evidence" value="ECO:0007669"/>
    <property type="project" value="TreeGrafter"/>
</dbReference>
<evidence type="ECO:0000256" key="13">
    <source>
        <dbReference type="PIRSR" id="PIRSR604808-2"/>
    </source>
</evidence>
<dbReference type="GO" id="GO:0003677">
    <property type="term" value="F:DNA binding"/>
    <property type="evidence" value="ECO:0007669"/>
    <property type="project" value="InterPro"/>
</dbReference>
<evidence type="ECO:0000256" key="14">
    <source>
        <dbReference type="PIRSR" id="PIRSR604808-3"/>
    </source>
</evidence>
<comment type="catalytic activity">
    <reaction evidence="1">
        <text>Exonucleolytic cleavage in the 3'- to 5'-direction to yield nucleoside 5'-phosphates.</text>
        <dbReference type="EC" id="3.1.11.2"/>
    </reaction>
</comment>
<feature type="active site" evidence="12">
    <location>
        <position position="657"/>
    </location>
</feature>
<feature type="compositionally biased region" description="Basic residues" evidence="15">
    <location>
        <begin position="228"/>
        <end position="237"/>
    </location>
</feature>
<evidence type="ECO:0000256" key="8">
    <source>
        <dbReference type="ARBA" id="ARBA00022801"/>
    </source>
</evidence>
<feature type="domain" description="Endonuclease/exonuclease/phosphatase" evidence="16">
    <location>
        <begin position="555"/>
        <end position="794"/>
    </location>
</feature>
<feature type="binding site" evidence="13">
    <location>
        <position position="557"/>
    </location>
    <ligand>
        <name>Mg(2+)</name>
        <dbReference type="ChEBI" id="CHEBI:18420"/>
        <label>1</label>
    </ligand>
</feature>
<dbReference type="NCBIfam" id="TIGR00633">
    <property type="entry name" value="xth"/>
    <property type="match status" value="1"/>
</dbReference>
<dbReference type="EnsemblMetazoa" id="MDOA009005-RB">
    <property type="protein sequence ID" value="MDOA009005-PB"/>
    <property type="gene ID" value="MDOA009005"/>
</dbReference>
<evidence type="ECO:0000256" key="6">
    <source>
        <dbReference type="ARBA" id="ARBA00022723"/>
    </source>
</evidence>
<dbReference type="VEuPathDB" id="VectorBase:MDOA009005"/>
<dbReference type="PROSITE" id="PS00728">
    <property type="entry name" value="AP_NUCLEASE_F1_3"/>
    <property type="match status" value="1"/>
</dbReference>
<feature type="site" description="Interaction with DNA substrate" evidence="14">
    <location>
        <position position="794"/>
    </location>
</feature>
<evidence type="ECO:0000259" key="16">
    <source>
        <dbReference type="Pfam" id="PF03372"/>
    </source>
</evidence>
<feature type="compositionally biased region" description="Basic and acidic residues" evidence="15">
    <location>
        <begin position="360"/>
        <end position="375"/>
    </location>
</feature>
<dbReference type="InterPro" id="IPR020848">
    <property type="entry name" value="AP_endonuclease_F1_CS"/>
</dbReference>
<dbReference type="Pfam" id="PF03372">
    <property type="entry name" value="Exo_endo_phos"/>
    <property type="match status" value="1"/>
</dbReference>
<evidence type="ECO:0000256" key="3">
    <source>
        <dbReference type="ARBA" id="ARBA00004123"/>
    </source>
</evidence>
<feature type="region of interest" description="Disordered" evidence="15">
    <location>
        <begin position="513"/>
        <end position="534"/>
    </location>
</feature>
<evidence type="ECO:0000256" key="9">
    <source>
        <dbReference type="ARBA" id="ARBA00022842"/>
    </source>
</evidence>
<feature type="active site" description="Proton acceptor" evidence="12">
    <location>
        <position position="794"/>
    </location>
</feature>
<dbReference type="VEuPathDB" id="VectorBase:MDOMA2_001502"/>
<dbReference type="GO" id="GO:0003906">
    <property type="term" value="F:DNA-(apurinic or apyrimidinic site) endonuclease activity"/>
    <property type="evidence" value="ECO:0007669"/>
    <property type="project" value="TreeGrafter"/>
</dbReference>
<dbReference type="STRING" id="7370.A0A1I8MVZ0"/>
<keyword evidence="6 13" id="KW-0479">Metal-binding</keyword>
<evidence type="ECO:0000256" key="1">
    <source>
        <dbReference type="ARBA" id="ARBA00000493"/>
    </source>
</evidence>
<dbReference type="PROSITE" id="PS00726">
    <property type="entry name" value="AP_NUCLEASE_F1_1"/>
    <property type="match status" value="1"/>
</dbReference>
<dbReference type="GO" id="GO:0008311">
    <property type="term" value="F:double-stranded DNA 3'-5' DNA exonuclease activity"/>
    <property type="evidence" value="ECO:0007669"/>
    <property type="project" value="UniProtKB-EC"/>
</dbReference>
<dbReference type="FunFam" id="3.60.10.10:FF:000009">
    <property type="entry name" value="DNA-(apurinic or apyrimidinic site) lyase"/>
    <property type="match status" value="1"/>
</dbReference>
<feature type="compositionally biased region" description="Basic and acidic residues" evidence="15">
    <location>
        <begin position="181"/>
        <end position="192"/>
    </location>
</feature>
<feature type="region of interest" description="Disordered" evidence="15">
    <location>
        <begin position="1"/>
        <end position="488"/>
    </location>
</feature>
<dbReference type="PANTHER" id="PTHR22748">
    <property type="entry name" value="AP ENDONUCLEASE"/>
    <property type="match status" value="1"/>
</dbReference>
<protein>
    <recommendedName>
        <fullName evidence="5">exodeoxyribonuclease III</fullName>
        <ecNumber evidence="5">3.1.11.2</ecNumber>
    </recommendedName>
</protein>
<organism evidence="17">
    <name type="scientific">Musca domestica</name>
    <name type="common">House fly</name>
    <dbReference type="NCBI Taxonomy" id="7370"/>
    <lineage>
        <taxon>Eukaryota</taxon>
        <taxon>Metazoa</taxon>
        <taxon>Ecdysozoa</taxon>
        <taxon>Arthropoda</taxon>
        <taxon>Hexapoda</taxon>
        <taxon>Insecta</taxon>
        <taxon>Pterygota</taxon>
        <taxon>Neoptera</taxon>
        <taxon>Endopterygota</taxon>
        <taxon>Diptera</taxon>
        <taxon>Brachycera</taxon>
        <taxon>Muscomorpha</taxon>
        <taxon>Muscoidea</taxon>
        <taxon>Muscidae</taxon>
        <taxon>Musca</taxon>
    </lineage>
</organism>
<dbReference type="GO" id="GO:0046872">
    <property type="term" value="F:metal ion binding"/>
    <property type="evidence" value="ECO:0007669"/>
    <property type="project" value="UniProtKB-KW"/>
</dbReference>
<feature type="compositionally biased region" description="Low complexity" evidence="15">
    <location>
        <begin position="42"/>
        <end position="54"/>
    </location>
</feature>
<feature type="compositionally biased region" description="Basic and acidic residues" evidence="15">
    <location>
        <begin position="80"/>
        <end position="94"/>
    </location>
</feature>
<feature type="compositionally biased region" description="Basic and acidic residues" evidence="15">
    <location>
        <begin position="451"/>
        <end position="474"/>
    </location>
</feature>
<comment type="cofactor">
    <cofactor evidence="2">
        <name>Mn(2+)</name>
        <dbReference type="ChEBI" id="CHEBI:29035"/>
    </cofactor>
</comment>
<dbReference type="EC" id="3.1.11.2" evidence="5"/>
<feature type="compositionally biased region" description="Polar residues" evidence="15">
    <location>
        <begin position="519"/>
        <end position="528"/>
    </location>
</feature>
<dbReference type="GO" id="GO:0005634">
    <property type="term" value="C:nucleus"/>
    <property type="evidence" value="ECO:0007669"/>
    <property type="project" value="UniProtKB-SubCell"/>
</dbReference>
<feature type="compositionally biased region" description="Basic residues" evidence="15">
    <location>
        <begin position="193"/>
        <end position="205"/>
    </location>
</feature>
<sequence length="803" mass="87845">MPRATKGKAKKDTTSEATKTLSNAEELFDALTKEDRKDKIDATNNTNDVATINNNEEDNDDVEPAIAAKASNGKTVGRGKKAEKVKVEKEEKPAKKATASRGRGGKKAAAEDDVEVTGKETDNVVEKASNGDVELDTESEPKEEAVTTNKAKGGRGGKRGAKASAPAVVENGDQASNGVSDIKDTEKEEKVVAKAKGRGGKKTAKASKDEAVEEVVAAVAEEPATKVSKAKAGGRKKKVEEKTEPEPVPVKEEQADEPEPPKKKGRAAASKKSAAKEPVVEENSSEASEIVLPAKKATKRGAKDSGAKEKEEVEKVPPKKARGSGKATKNSKTEEAAAETPQENGEAPVEAAIPKKRGRKEPSVEKEIKTEAEKPKKGRGGKRKAADKAVEEEEEPVVETKQVKEEATAEVTEETTTTTTEKPTTSRGGGGGRKRAAPSTNKTKKTAADANKAETNDKNVDEDKATVASNHKDVGDDEDEDEADGSKRKLDMTCGTQLKKLLFSCFTATKAKKKKDSPPLNSTSTTYNKADFDLPPLPEGQTAGDEPRFNLKISSWNVAGLRSWLKKEGLKFLEYEEPDIFCLQETKCTTDQLPEEVQRIPGYHPYWLCMPGGYAGVAIYSKIMPINVEYGIGNKEFDDAGRIITAEYEKFFLINVYVPNSGRKLVNLDARMKWEKLFQEFVEKLNARKPLVICGDMNVSHQEIDLANPKTNTRNAGFTKEERDKMSELLALGYIDTFRHLYPDRKGAYTFWTYMGNARSRNVGWRLDYFLVSERFVKKVVDNCIRSQCMGSDHCPITLFLKL</sequence>
<keyword evidence="13" id="KW-0464">Manganese</keyword>